<comment type="catalytic activity">
    <reaction evidence="1">
        <text>4-maleylacetoacetate = 4-fumarylacetoacetate</text>
        <dbReference type="Rhea" id="RHEA:14817"/>
        <dbReference type="ChEBI" id="CHEBI:17105"/>
        <dbReference type="ChEBI" id="CHEBI:18034"/>
        <dbReference type="EC" id="5.2.1.2"/>
    </reaction>
</comment>
<name>A0A8J9VZM6_9NEOP</name>
<dbReference type="SUPFAM" id="SSF52833">
    <property type="entry name" value="Thioredoxin-like"/>
    <property type="match status" value="1"/>
</dbReference>
<dbReference type="Gene3D" id="3.40.30.10">
    <property type="entry name" value="Glutaredoxin"/>
    <property type="match status" value="1"/>
</dbReference>
<dbReference type="GO" id="GO:0005739">
    <property type="term" value="C:mitochondrion"/>
    <property type="evidence" value="ECO:0007669"/>
    <property type="project" value="TreeGrafter"/>
</dbReference>
<dbReference type="OrthoDB" id="202840at2759"/>
<dbReference type="InterPro" id="IPR034330">
    <property type="entry name" value="GST_Zeta_C"/>
</dbReference>
<dbReference type="EC" id="5.2.1.2" evidence="5"/>
<evidence type="ECO:0000256" key="2">
    <source>
        <dbReference type="ARBA" id="ARBA00001955"/>
    </source>
</evidence>
<dbReference type="InterPro" id="IPR004045">
    <property type="entry name" value="Glutathione_S-Trfase_N"/>
</dbReference>
<dbReference type="PROSITE" id="PS50404">
    <property type="entry name" value="GST_NTER"/>
    <property type="match status" value="1"/>
</dbReference>
<dbReference type="Pfam" id="PF14497">
    <property type="entry name" value="GST_C_3"/>
    <property type="match status" value="1"/>
</dbReference>
<comment type="pathway">
    <text evidence="3">Amino-acid degradation; L-phenylalanine degradation; acetoacetate and fumarate from L-phenylalanine: step 5/6.</text>
</comment>
<accession>A0A8J9VZM6</accession>
<dbReference type="InterPro" id="IPR040079">
    <property type="entry name" value="Glutathione_S-Trfase"/>
</dbReference>
<feature type="signal peptide" evidence="8">
    <location>
        <begin position="1"/>
        <end position="23"/>
    </location>
</feature>
<evidence type="ECO:0000256" key="6">
    <source>
        <dbReference type="ARBA" id="ARBA00022878"/>
    </source>
</evidence>
<keyword evidence="6" id="KW-0828">Tyrosine catabolism</keyword>
<dbReference type="InterPro" id="IPR004046">
    <property type="entry name" value="GST_C"/>
</dbReference>
<dbReference type="Gene3D" id="1.20.1050.10">
    <property type="match status" value="1"/>
</dbReference>
<feature type="chain" id="PRO_5035421396" description="maleylacetoacetate isomerase" evidence="8">
    <location>
        <begin position="24"/>
        <end position="215"/>
    </location>
</feature>
<keyword evidence="8" id="KW-0732">Signal</keyword>
<dbReference type="UniPathway" id="UPA00139">
    <property type="reaction ID" value="UER00340"/>
</dbReference>
<evidence type="ECO:0000259" key="10">
    <source>
        <dbReference type="PROSITE" id="PS50405"/>
    </source>
</evidence>
<organism evidence="11 12">
    <name type="scientific">Brenthis ino</name>
    <name type="common">lesser marbled fritillary</name>
    <dbReference type="NCBI Taxonomy" id="405034"/>
    <lineage>
        <taxon>Eukaryota</taxon>
        <taxon>Metazoa</taxon>
        <taxon>Ecdysozoa</taxon>
        <taxon>Arthropoda</taxon>
        <taxon>Hexapoda</taxon>
        <taxon>Insecta</taxon>
        <taxon>Pterygota</taxon>
        <taxon>Neoptera</taxon>
        <taxon>Endopterygota</taxon>
        <taxon>Lepidoptera</taxon>
        <taxon>Glossata</taxon>
        <taxon>Ditrysia</taxon>
        <taxon>Papilionoidea</taxon>
        <taxon>Nymphalidae</taxon>
        <taxon>Heliconiinae</taxon>
        <taxon>Argynnini</taxon>
        <taxon>Brenthis</taxon>
    </lineage>
</organism>
<dbReference type="SFLD" id="SFLDS00019">
    <property type="entry name" value="Glutathione_Transferase_(cytos"/>
    <property type="match status" value="1"/>
</dbReference>
<dbReference type="CDD" id="cd03191">
    <property type="entry name" value="GST_C_Zeta"/>
    <property type="match status" value="1"/>
</dbReference>
<dbReference type="InterPro" id="IPR010987">
    <property type="entry name" value="Glutathione-S-Trfase_C-like"/>
</dbReference>
<gene>
    <name evidence="11" type="ORF">BINO364_LOCUS8358</name>
</gene>
<dbReference type="PROSITE" id="PS51257">
    <property type="entry name" value="PROKAR_LIPOPROTEIN"/>
    <property type="match status" value="1"/>
</dbReference>
<dbReference type="GO" id="GO:0016034">
    <property type="term" value="F:maleylacetoacetate isomerase activity"/>
    <property type="evidence" value="ECO:0007669"/>
    <property type="project" value="UniProtKB-EC"/>
</dbReference>
<keyword evidence="7" id="KW-0585">Phenylalanine catabolism</keyword>
<dbReference type="GO" id="GO:0006749">
    <property type="term" value="P:glutathione metabolic process"/>
    <property type="evidence" value="ECO:0007669"/>
    <property type="project" value="TreeGrafter"/>
</dbReference>
<dbReference type="GO" id="GO:0004364">
    <property type="term" value="F:glutathione transferase activity"/>
    <property type="evidence" value="ECO:0007669"/>
    <property type="project" value="TreeGrafter"/>
</dbReference>
<dbReference type="GO" id="GO:0006559">
    <property type="term" value="P:L-phenylalanine catabolic process"/>
    <property type="evidence" value="ECO:0007669"/>
    <property type="project" value="UniProtKB-UniPathway"/>
</dbReference>
<dbReference type="FunFam" id="1.20.1050.10:FF:000010">
    <property type="entry name" value="Maleylacetoacetate isomerase isoform 1"/>
    <property type="match status" value="1"/>
</dbReference>
<dbReference type="SUPFAM" id="SSF47616">
    <property type="entry name" value="GST C-terminal domain-like"/>
    <property type="match status" value="1"/>
</dbReference>
<dbReference type="PROSITE" id="PS50405">
    <property type="entry name" value="GST_CTER"/>
    <property type="match status" value="1"/>
</dbReference>
<dbReference type="Pfam" id="PF13409">
    <property type="entry name" value="GST_N_2"/>
    <property type="match status" value="1"/>
</dbReference>
<comment type="similarity">
    <text evidence="4">Belongs to the GST superfamily. Zeta family.</text>
</comment>
<dbReference type="InterPro" id="IPR005955">
    <property type="entry name" value="GST_Zeta"/>
</dbReference>
<evidence type="ECO:0000256" key="8">
    <source>
        <dbReference type="SAM" id="SignalP"/>
    </source>
</evidence>
<dbReference type="InterPro" id="IPR036282">
    <property type="entry name" value="Glutathione-S-Trfase_C_sf"/>
</dbReference>
<protein>
    <recommendedName>
        <fullName evidence="5">maleylacetoacetate isomerase</fullName>
        <ecNumber evidence="5">5.2.1.2</ecNumber>
    </recommendedName>
</protein>
<dbReference type="Proteomes" id="UP000838878">
    <property type="component" value="Chromosome 3"/>
</dbReference>
<feature type="non-terminal residue" evidence="11">
    <location>
        <position position="215"/>
    </location>
</feature>
<feature type="domain" description="GST N-terminal" evidence="9">
    <location>
        <begin position="5"/>
        <end position="87"/>
    </location>
</feature>
<comment type="cofactor">
    <cofactor evidence="2">
        <name>glutathione</name>
        <dbReference type="ChEBI" id="CHEBI:57925"/>
    </cofactor>
</comment>
<evidence type="ECO:0000256" key="5">
    <source>
        <dbReference type="ARBA" id="ARBA00013199"/>
    </source>
</evidence>
<evidence type="ECO:0000256" key="7">
    <source>
        <dbReference type="ARBA" id="ARBA00023232"/>
    </source>
</evidence>
<dbReference type="PANTHER" id="PTHR42673">
    <property type="entry name" value="MALEYLACETOACETATE ISOMERASE"/>
    <property type="match status" value="1"/>
</dbReference>
<evidence type="ECO:0000256" key="1">
    <source>
        <dbReference type="ARBA" id="ARBA00001622"/>
    </source>
</evidence>
<dbReference type="NCBIfam" id="TIGR01262">
    <property type="entry name" value="maiA"/>
    <property type="match status" value="1"/>
</dbReference>
<evidence type="ECO:0000259" key="9">
    <source>
        <dbReference type="PROSITE" id="PS50404"/>
    </source>
</evidence>
<feature type="domain" description="GST C-terminal" evidence="10">
    <location>
        <begin position="92"/>
        <end position="215"/>
    </location>
</feature>
<dbReference type="EMBL" id="OV170223">
    <property type="protein sequence ID" value="CAH0722397.1"/>
    <property type="molecule type" value="Genomic_DNA"/>
</dbReference>
<dbReference type="AlphaFoldDB" id="A0A8J9VZM6"/>
<evidence type="ECO:0000256" key="4">
    <source>
        <dbReference type="ARBA" id="ARBA00010007"/>
    </source>
</evidence>
<proteinExistence type="inferred from homology"/>
<dbReference type="GO" id="GO:0006572">
    <property type="term" value="P:L-tyrosine catabolic process"/>
    <property type="evidence" value="ECO:0007669"/>
    <property type="project" value="UniProtKB-KW"/>
</dbReference>
<evidence type="ECO:0000256" key="3">
    <source>
        <dbReference type="ARBA" id="ARBA00004671"/>
    </source>
</evidence>
<evidence type="ECO:0000313" key="12">
    <source>
        <dbReference type="Proteomes" id="UP000838878"/>
    </source>
</evidence>
<evidence type="ECO:0000313" key="11">
    <source>
        <dbReference type="EMBL" id="CAH0722397.1"/>
    </source>
</evidence>
<dbReference type="InterPro" id="IPR036249">
    <property type="entry name" value="Thioredoxin-like_sf"/>
</dbReference>
<dbReference type="PANTHER" id="PTHR42673:SF4">
    <property type="entry name" value="MALEYLACETOACETATE ISOMERASE"/>
    <property type="match status" value="1"/>
</dbReference>
<reference evidence="11" key="1">
    <citation type="submission" date="2021-12" db="EMBL/GenBank/DDBJ databases">
        <authorList>
            <person name="Martin H S."/>
        </authorList>
    </citation>
    <scope>NUCLEOTIDE SEQUENCE</scope>
</reference>
<dbReference type="SFLD" id="SFLDG00358">
    <property type="entry name" value="Main_(cytGST)"/>
    <property type="match status" value="1"/>
</dbReference>
<keyword evidence="12" id="KW-1185">Reference proteome</keyword>
<sequence length="215" mass="24841">MAAEGRALLYGFWLSSCSWRVRAALILKGVPFEERRVDIIRECKHLTDEYKSINPSQKVPALVIDGATLVESMAILQYLEDTRPKPTLQPNTPLHRARMREICETVVSGIQPLQNIGIRAHFDTEDRYKKFTRYWTARGLQTLEELLQKSAGRYCVGDRLTMADLCLVPQLYNASTRHKLDLKMFPTVSKLYETLLKEETFRESHPENIKQKVTE</sequence>